<evidence type="ECO:0000313" key="2">
    <source>
        <dbReference type="EMBL" id="KAH7431187.1"/>
    </source>
</evidence>
<dbReference type="EMBL" id="CM035413">
    <property type="protein sequence ID" value="KAH7431187.1"/>
    <property type="molecule type" value="Genomic_DNA"/>
</dbReference>
<feature type="region of interest" description="Disordered" evidence="1">
    <location>
        <begin position="47"/>
        <end position="70"/>
    </location>
</feature>
<dbReference type="OrthoDB" id="693437at2759"/>
<organism evidence="2 3">
    <name type="scientific">Ceratopteris richardii</name>
    <name type="common">Triangle waterfern</name>
    <dbReference type="NCBI Taxonomy" id="49495"/>
    <lineage>
        <taxon>Eukaryota</taxon>
        <taxon>Viridiplantae</taxon>
        <taxon>Streptophyta</taxon>
        <taxon>Embryophyta</taxon>
        <taxon>Tracheophyta</taxon>
        <taxon>Polypodiopsida</taxon>
        <taxon>Polypodiidae</taxon>
        <taxon>Polypodiales</taxon>
        <taxon>Pteridineae</taxon>
        <taxon>Pteridaceae</taxon>
        <taxon>Parkerioideae</taxon>
        <taxon>Ceratopteris</taxon>
    </lineage>
</organism>
<comment type="caution">
    <text evidence="2">The sequence shown here is derived from an EMBL/GenBank/DDBJ whole genome shotgun (WGS) entry which is preliminary data.</text>
</comment>
<dbReference type="Proteomes" id="UP000825935">
    <property type="component" value="Chromosome 8"/>
</dbReference>
<gene>
    <name evidence="2" type="ORF">KP509_08G035200</name>
</gene>
<protein>
    <recommendedName>
        <fullName evidence="4">VQ domain-containing protein</fullName>
    </recommendedName>
</protein>
<dbReference type="AlphaFoldDB" id="A0A8T2U5W1"/>
<reference evidence="2" key="1">
    <citation type="submission" date="2021-08" db="EMBL/GenBank/DDBJ databases">
        <title>WGS assembly of Ceratopteris richardii.</title>
        <authorList>
            <person name="Marchant D.B."/>
            <person name="Chen G."/>
            <person name="Jenkins J."/>
            <person name="Shu S."/>
            <person name="Leebens-Mack J."/>
            <person name="Grimwood J."/>
            <person name="Schmutz J."/>
            <person name="Soltis P."/>
            <person name="Soltis D."/>
            <person name="Chen Z.-H."/>
        </authorList>
    </citation>
    <scope>NUCLEOTIDE SEQUENCE</scope>
    <source>
        <strain evidence="2">Whitten #5841</strain>
        <tissue evidence="2">Leaf</tissue>
    </source>
</reference>
<keyword evidence="3" id="KW-1185">Reference proteome</keyword>
<sequence length="272" mass="31029">MDGRIRRLERTLPIVRVVEEEAPIIVYSDVANFQSVVQNLTGWNTRFGNTPRESPAHAQDQPGSSKENLIIEDDLRDPVNSNPLSTEKISRKLDALIEVSSTFSGKQNYSSMTSDHFPKNEIQVFSQEVNHELYNLKTPFECWELSKGHFGCAMEDVTVKDIKQCPSTQADTSCNSEYSYPNVHGGEDNLAVRQHNPADDDIMQDIMSLITNNEENQEMWTLPGILSDDQDFIYSDANLSSQLEYLAENLLMSEWTVPELQYRATKDFTKFY</sequence>
<evidence type="ECO:0008006" key="4">
    <source>
        <dbReference type="Google" id="ProtNLM"/>
    </source>
</evidence>
<name>A0A8T2U5W1_CERRI</name>
<accession>A0A8T2U5W1</accession>
<evidence type="ECO:0000313" key="3">
    <source>
        <dbReference type="Proteomes" id="UP000825935"/>
    </source>
</evidence>
<evidence type="ECO:0000256" key="1">
    <source>
        <dbReference type="SAM" id="MobiDB-lite"/>
    </source>
</evidence>
<proteinExistence type="predicted"/>